<keyword evidence="2" id="KW-0732">Signal</keyword>
<keyword evidence="4" id="KW-1185">Reference proteome</keyword>
<feature type="signal peptide" evidence="2">
    <location>
        <begin position="1"/>
        <end position="25"/>
    </location>
</feature>
<dbReference type="EMBL" id="VRLW01000001">
    <property type="protein sequence ID" value="KAA1260263.1"/>
    <property type="molecule type" value="Genomic_DNA"/>
</dbReference>
<evidence type="ECO:0008006" key="5">
    <source>
        <dbReference type="Google" id="ProtNLM"/>
    </source>
</evidence>
<dbReference type="AlphaFoldDB" id="A0A5B1CLP6"/>
<evidence type="ECO:0000313" key="3">
    <source>
        <dbReference type="EMBL" id="KAA1260263.1"/>
    </source>
</evidence>
<name>A0A5B1CLP6_9BACT</name>
<gene>
    <name evidence="3" type="ORF">LF1_28020</name>
</gene>
<dbReference type="Proteomes" id="UP000322699">
    <property type="component" value="Unassembled WGS sequence"/>
</dbReference>
<evidence type="ECO:0000256" key="2">
    <source>
        <dbReference type="SAM" id="SignalP"/>
    </source>
</evidence>
<proteinExistence type="predicted"/>
<sequence length="368" mass="40224" precursor="true">MRTGMTFVRIQFVAVLMLVVSSATSEEPAATPFRLPETSGGQLLPAGEEDLPSWLQVADTPSWSASTDDSDSETDPLPITQAIANVDPQAPSAVTLIPSYSINQTHSNRVVRYEVPLDDTQSHADFASLGVQGKLMSIEKEDPSDRSSGERWRGFLSPMWRQREAEMIQVVRYEVPADQINFHAQMQSSGGRRLTGEIVNHGFMPMPEVRFFQPKARVFMDLKSGNDSEFDLFADGAILASLDVIELHFPMPLISERFGELLGTPSQLSNLGWRVGGTVGLGIATALNNGTENGSAPVTTLSSGIRYEFPLGRPSREVLETGDLRLDQRTRVGIELGIQGGISTRESLSDKTDVGMYFGFQVDTPWGG</sequence>
<reference evidence="3 4" key="1">
    <citation type="submission" date="2019-08" db="EMBL/GenBank/DDBJ databases">
        <title>Deep-cultivation of Planctomycetes and their phenomic and genomic characterization uncovers novel biology.</title>
        <authorList>
            <person name="Wiegand S."/>
            <person name="Jogler M."/>
            <person name="Boedeker C."/>
            <person name="Pinto D."/>
            <person name="Vollmers J."/>
            <person name="Rivas-Marin E."/>
            <person name="Kohn T."/>
            <person name="Peeters S.H."/>
            <person name="Heuer A."/>
            <person name="Rast P."/>
            <person name="Oberbeckmann S."/>
            <person name="Bunk B."/>
            <person name="Jeske O."/>
            <person name="Meyerdierks A."/>
            <person name="Storesund J.E."/>
            <person name="Kallscheuer N."/>
            <person name="Luecker S."/>
            <person name="Lage O.M."/>
            <person name="Pohl T."/>
            <person name="Merkel B.J."/>
            <person name="Hornburger P."/>
            <person name="Mueller R.-W."/>
            <person name="Bruemmer F."/>
            <person name="Labrenz M."/>
            <person name="Spormann A.M."/>
            <person name="Op Den Camp H."/>
            <person name="Overmann J."/>
            <person name="Amann R."/>
            <person name="Jetten M.S.M."/>
            <person name="Mascher T."/>
            <person name="Medema M.H."/>
            <person name="Devos D.P."/>
            <person name="Kaster A.-K."/>
            <person name="Ovreas L."/>
            <person name="Rohde M."/>
            <person name="Galperin M.Y."/>
            <person name="Jogler C."/>
        </authorList>
    </citation>
    <scope>NUCLEOTIDE SEQUENCE [LARGE SCALE GENOMIC DNA]</scope>
    <source>
        <strain evidence="3 4">LF1</strain>
    </source>
</reference>
<feature type="region of interest" description="Disordered" evidence="1">
    <location>
        <begin position="27"/>
        <end position="47"/>
    </location>
</feature>
<accession>A0A5B1CLP6</accession>
<organism evidence="3 4">
    <name type="scientific">Rubripirellula obstinata</name>
    <dbReference type="NCBI Taxonomy" id="406547"/>
    <lineage>
        <taxon>Bacteria</taxon>
        <taxon>Pseudomonadati</taxon>
        <taxon>Planctomycetota</taxon>
        <taxon>Planctomycetia</taxon>
        <taxon>Pirellulales</taxon>
        <taxon>Pirellulaceae</taxon>
        <taxon>Rubripirellula</taxon>
    </lineage>
</organism>
<evidence type="ECO:0000313" key="4">
    <source>
        <dbReference type="Proteomes" id="UP000322699"/>
    </source>
</evidence>
<protein>
    <recommendedName>
        <fullName evidence="5">Secreted protein</fullName>
    </recommendedName>
</protein>
<evidence type="ECO:0000256" key="1">
    <source>
        <dbReference type="SAM" id="MobiDB-lite"/>
    </source>
</evidence>
<feature type="chain" id="PRO_5022659694" description="Secreted protein" evidence="2">
    <location>
        <begin position="26"/>
        <end position="368"/>
    </location>
</feature>
<comment type="caution">
    <text evidence="3">The sequence shown here is derived from an EMBL/GenBank/DDBJ whole genome shotgun (WGS) entry which is preliminary data.</text>
</comment>